<evidence type="ECO:0000313" key="1">
    <source>
        <dbReference type="EMBL" id="ACC69340.1"/>
    </source>
</evidence>
<dbReference type="KEGG" id="bph:Bphy_0147"/>
<dbReference type="AlphaFoldDB" id="B2JKF1"/>
<dbReference type="eggNOG" id="ENOG50326KU">
    <property type="taxonomic scope" value="Bacteria"/>
</dbReference>
<keyword evidence="2" id="KW-1185">Reference proteome</keyword>
<organism evidence="1 2">
    <name type="scientific">Paraburkholderia phymatum (strain DSM 17167 / CIP 108236 / LMG 21445 / STM815)</name>
    <name type="common">Burkholderia phymatum</name>
    <dbReference type="NCBI Taxonomy" id="391038"/>
    <lineage>
        <taxon>Bacteria</taxon>
        <taxon>Pseudomonadati</taxon>
        <taxon>Pseudomonadota</taxon>
        <taxon>Betaproteobacteria</taxon>
        <taxon>Burkholderiales</taxon>
        <taxon>Burkholderiaceae</taxon>
        <taxon>Paraburkholderia</taxon>
    </lineage>
</organism>
<sequence length="79" mass="8640">MQERCIMEDVTYTKGLYTATATIRPVDGGQYQGVVALSRDEGDETEDTVYEVEATSATADEALEEAKALAHRILGEIEL</sequence>
<dbReference type="STRING" id="391038.Bphy_0147"/>
<name>B2JKF1_PARP8</name>
<gene>
    <name evidence="1" type="ordered locus">Bphy_0147</name>
</gene>
<dbReference type="HOGENOM" id="CLU_2680587_0_0_4"/>
<protein>
    <submittedName>
        <fullName evidence="1">Uncharacterized protein</fullName>
    </submittedName>
</protein>
<proteinExistence type="predicted"/>
<dbReference type="Proteomes" id="UP000001192">
    <property type="component" value="Chromosome 1"/>
</dbReference>
<accession>B2JKF1</accession>
<evidence type="ECO:0000313" key="2">
    <source>
        <dbReference type="Proteomes" id="UP000001192"/>
    </source>
</evidence>
<reference evidence="2" key="1">
    <citation type="journal article" date="2014" name="Stand. Genomic Sci.">
        <title>Complete genome sequence of Burkholderia phymatum STM815(T), a broad host range and efficient nitrogen-fixing symbiont of Mimosa species.</title>
        <authorList>
            <person name="Moulin L."/>
            <person name="Klonowska A."/>
            <person name="Caroline B."/>
            <person name="Booth K."/>
            <person name="Vriezen J.A."/>
            <person name="Melkonian R."/>
            <person name="James E.K."/>
            <person name="Young J.P."/>
            <person name="Bena G."/>
            <person name="Hauser L."/>
            <person name="Land M."/>
            <person name="Kyrpides N."/>
            <person name="Bruce D."/>
            <person name="Chain P."/>
            <person name="Copeland A."/>
            <person name="Pitluck S."/>
            <person name="Woyke T."/>
            <person name="Lizotte-Waniewski M."/>
            <person name="Bristow J."/>
            <person name="Riley M."/>
        </authorList>
    </citation>
    <scope>NUCLEOTIDE SEQUENCE [LARGE SCALE GENOMIC DNA]</scope>
    <source>
        <strain evidence="2">DSM 17167 / CIP 108236 / LMG 21445 / STM815</strain>
    </source>
</reference>
<dbReference type="EMBL" id="CP001043">
    <property type="protein sequence ID" value="ACC69340.1"/>
    <property type="molecule type" value="Genomic_DNA"/>
</dbReference>